<dbReference type="FunFam" id="2.60.120.200:FF:000085">
    <property type="entry name" value="collagen alpha-1(XXVII) chain isoform X1"/>
    <property type="match status" value="1"/>
</dbReference>
<proteinExistence type="predicted"/>
<organism evidence="10">
    <name type="scientific">Xenopus laevis</name>
    <name type="common">African clawed frog</name>
    <dbReference type="NCBI Taxonomy" id="8355"/>
    <lineage>
        <taxon>Eukaryota</taxon>
        <taxon>Metazoa</taxon>
        <taxon>Chordata</taxon>
        <taxon>Craniata</taxon>
        <taxon>Vertebrata</taxon>
        <taxon>Euteleostomi</taxon>
        <taxon>Amphibia</taxon>
        <taxon>Batrachia</taxon>
        <taxon>Anura</taxon>
        <taxon>Pipoidea</taxon>
        <taxon>Pipidae</taxon>
        <taxon>Xenopodinae</taxon>
        <taxon>Xenopus</taxon>
        <taxon>Xenopus</taxon>
    </lineage>
</organism>
<feature type="region of interest" description="Disordered" evidence="8">
    <location>
        <begin position="337"/>
        <end position="356"/>
    </location>
</feature>
<dbReference type="AlphaFoldDB" id="A0A974BS48"/>
<keyword evidence="5" id="KW-0677">Repeat</keyword>
<dbReference type="InterPro" id="IPR048287">
    <property type="entry name" value="TSPN-like_N"/>
</dbReference>
<dbReference type="EMBL" id="KV467239">
    <property type="protein sequence ID" value="OCT56998.1"/>
    <property type="molecule type" value="Genomic_DNA"/>
</dbReference>
<keyword evidence="7" id="KW-0325">Glycoprotein</keyword>
<feature type="compositionally biased region" description="Polar residues" evidence="8">
    <location>
        <begin position="343"/>
        <end position="356"/>
    </location>
</feature>
<feature type="region of interest" description="Disordered" evidence="8">
    <location>
        <begin position="427"/>
        <end position="468"/>
    </location>
</feature>
<feature type="compositionally biased region" description="Polar residues" evidence="8">
    <location>
        <begin position="440"/>
        <end position="449"/>
    </location>
</feature>
<dbReference type="SUPFAM" id="SSF49899">
    <property type="entry name" value="Concanavalin A-like lectins/glucanases"/>
    <property type="match status" value="1"/>
</dbReference>
<protein>
    <recommendedName>
        <fullName evidence="9">Thrombospondin-like N-terminal domain-containing protein</fullName>
    </recommendedName>
</protein>
<evidence type="ECO:0000313" key="10">
    <source>
        <dbReference type="EMBL" id="OCT56998.1"/>
    </source>
</evidence>
<evidence type="ECO:0000259" key="9">
    <source>
        <dbReference type="SMART" id="SM00210"/>
    </source>
</evidence>
<reference evidence="10" key="1">
    <citation type="submission" date="2016-05" db="EMBL/GenBank/DDBJ databases">
        <title>WGS assembly of Xenopus laevis.</title>
        <authorList>
            <person name="Session A."/>
            <person name="Uno Y."/>
            <person name="Kwon T."/>
            <person name="Chapman J."/>
            <person name="Toyoda A."/>
            <person name="Takahashi S."/>
            <person name="Fukui A."/>
            <person name="Hikosaka A."/>
            <person name="Putnam N."/>
            <person name="Stites J."/>
            <person name="Van Heeringen S."/>
            <person name="Quigley I."/>
            <person name="Heinz S."/>
            <person name="Hellsten U."/>
            <person name="Lyons J."/>
            <person name="Suzuki A."/>
            <person name="Kondo M."/>
            <person name="Ogino H."/>
            <person name="Ochi H."/>
            <person name="Bogdanovic O."/>
            <person name="Lister R."/>
            <person name="Georgiou G."/>
            <person name="Paranjpe S."/>
            <person name="Van Kruijsbergen I."/>
            <person name="Mozaffari S."/>
            <person name="Shu S."/>
            <person name="Schmutz J."/>
            <person name="Jenkins J."/>
            <person name="Grimwood J."/>
            <person name="Carlson J."/>
            <person name="Mitros T."/>
            <person name="Simakov O."/>
            <person name="Heald R."/>
            <person name="Miller K."/>
            <person name="Haudenschild C."/>
            <person name="Kuroki Y."/>
            <person name="Tanaka T."/>
            <person name="Michiue T."/>
            <person name="Watanabe M."/>
            <person name="Kinoshita T."/>
            <person name="Ohta Y."/>
            <person name="Mawaribuchi S."/>
            <person name="Suzuki Y."/>
            <person name="Haramoto Y."/>
            <person name="Yamamoto T."/>
            <person name="Takagi C."/>
            <person name="Kitzman J."/>
            <person name="Shendure J."/>
            <person name="Nakayama T."/>
            <person name="Izutsu Y."/>
            <person name="Robert J."/>
            <person name="Dichmann D."/>
            <person name="Flajnik M."/>
            <person name="Houston D."/>
            <person name="Marcotte E."/>
            <person name="Wallingford J."/>
            <person name="Ito Y."/>
            <person name="Asashima M."/>
            <person name="Ueno N."/>
            <person name="Matsuda Y."/>
            <person name="Jan Veenstra G."/>
            <person name="Fujiyama A."/>
            <person name="Harland R."/>
            <person name="Taira M."/>
            <person name="Rokhsar D.S."/>
        </authorList>
    </citation>
    <scope>NUCLEOTIDE SEQUENCE</scope>
    <source>
        <strain evidence="10">J</strain>
        <tissue evidence="10">Blood</tissue>
    </source>
</reference>
<evidence type="ECO:0000256" key="1">
    <source>
        <dbReference type="ARBA" id="ARBA00004498"/>
    </source>
</evidence>
<dbReference type="InterPro" id="IPR013320">
    <property type="entry name" value="ConA-like_dom_sf"/>
</dbReference>
<keyword evidence="6" id="KW-0176">Collagen</keyword>
<evidence type="ECO:0000256" key="8">
    <source>
        <dbReference type="SAM" id="MobiDB-lite"/>
    </source>
</evidence>
<dbReference type="SMART" id="SM00210">
    <property type="entry name" value="TSPN"/>
    <property type="match status" value="1"/>
</dbReference>
<feature type="non-terminal residue" evidence="10">
    <location>
        <position position="1"/>
    </location>
</feature>
<comment type="subcellular location">
    <subcellularLocation>
        <location evidence="1">Secreted</location>
        <location evidence="1">Extracellular space</location>
        <location evidence="1">Extracellular matrix</location>
    </subcellularLocation>
</comment>
<keyword evidence="3" id="KW-0272">Extracellular matrix</keyword>
<feature type="compositionally biased region" description="Polar residues" evidence="8">
    <location>
        <begin position="457"/>
        <end position="468"/>
    </location>
</feature>
<keyword evidence="2" id="KW-0964">Secreted</keyword>
<dbReference type="Proteomes" id="UP000694892">
    <property type="component" value="Unassembled WGS sequence"/>
</dbReference>
<name>A0A974BS48_XENLA</name>
<dbReference type="Gene3D" id="2.60.120.200">
    <property type="match status" value="1"/>
</dbReference>
<keyword evidence="4" id="KW-0732">Signal</keyword>
<evidence type="ECO:0000256" key="4">
    <source>
        <dbReference type="ARBA" id="ARBA00022729"/>
    </source>
</evidence>
<dbReference type="GO" id="GO:0005581">
    <property type="term" value="C:collagen trimer"/>
    <property type="evidence" value="ECO:0007669"/>
    <property type="project" value="UniProtKB-KW"/>
</dbReference>
<gene>
    <name evidence="10" type="ORF">XELAEV_18004122mg</name>
</gene>
<sequence>TRRTDKTKLHPPQSYVSDIISCVPESQNSCKKRCRLLRLPSKDLTAESFSVCLPCRGTLFAWIVLYFSCCLDISQGATEDVDVLQKLGLTGDKSSARPVPQGVIPYKLGVILTQQARVEAPVHSVIPPNLGTNFTLVLSFSSHRISNAFLFAVKSKRKKLELGVQFIPGKIIVYVGHKQSVYFDYSVHDGQWHNMALGFQGQKVTLYTSCGKQRVNASLHTRKDVPLDSDGVFLLGKMNQHSVQFEGALCQFDIYPPAKAAHNYCKYLKKQCRQTDTYRPNLPNLVPPIPNQDRFHLVTELPSRSVQNLTAVIHRRELIGTSFSTGTKRIASSRLPTVKRTTKSPSLLASTSRPPTRIDTQLASSTVIRTATTVPRSSTSLPVNPLSEDAVFKLARSTSQSRTKYEKQLEKETKNLYQKSTIKPSVTSAASKQIKKTTGSRRSTNTITPKQAVEKLTSGSNPKNHSSVKWKVESTTSVLYTKPPSSSVPPSTHVVSANSPFAHDYYWLDPTPFPLLMGPPGPKGDQGSPHHHFLIVVGGLRVGLRIMQLRVRVGSGFGWAEGFGRILLQKKPNPEPNPGFGASLIHTATLSARYKYPYFPTIVVWFSFNVCQSLKCVAGSSGRESTMKTVAALASFFITFTHVQIYQSHGYIVCMKLFHPAMNWSITAALHYIHMAIKQLLSFSEKQQLHESIVPIFPSQYIT</sequence>
<evidence type="ECO:0000256" key="6">
    <source>
        <dbReference type="ARBA" id="ARBA00023119"/>
    </source>
</evidence>
<evidence type="ECO:0000256" key="7">
    <source>
        <dbReference type="ARBA" id="ARBA00023180"/>
    </source>
</evidence>
<accession>A0A974BS48</accession>
<feature type="domain" description="Thrombospondin-like N-terminal" evidence="9">
    <location>
        <begin position="80"/>
        <end position="258"/>
    </location>
</feature>
<evidence type="ECO:0000256" key="2">
    <source>
        <dbReference type="ARBA" id="ARBA00022525"/>
    </source>
</evidence>
<evidence type="ECO:0000256" key="5">
    <source>
        <dbReference type="ARBA" id="ARBA00022737"/>
    </source>
</evidence>
<evidence type="ECO:0000256" key="3">
    <source>
        <dbReference type="ARBA" id="ARBA00022530"/>
    </source>
</evidence>